<evidence type="ECO:0000313" key="2">
    <source>
        <dbReference type="Proteomes" id="UP000006718"/>
    </source>
</evidence>
<proteinExistence type="predicted"/>
<reference evidence="1" key="4">
    <citation type="submission" date="2025-09" db="UniProtKB">
        <authorList>
            <consortium name="Ensembl"/>
        </authorList>
    </citation>
    <scope>IDENTIFICATION</scope>
    <source>
        <strain evidence="1">17573</strain>
    </source>
</reference>
<reference evidence="1" key="3">
    <citation type="submission" date="2025-08" db="UniProtKB">
        <authorList>
            <consortium name="Ensembl"/>
        </authorList>
    </citation>
    <scope>IDENTIFICATION</scope>
    <source>
        <strain evidence="1">17573</strain>
    </source>
</reference>
<keyword evidence="2" id="KW-1185">Reference proteome</keyword>
<sequence length="186" mass="21808">CVKNTDFFQKVLAFLEPYVHHQPSFLLLFGSSTLFSPVWFLETSSKLTVVTLIKYLFFFFFLRGTESRCRPVQAGVQWHDLSSLQAPPPWFAPFYCLRLPSSWDNRHLPSRLANFFCIFSRDRVSLCYPGWSRSPDLVIRLPRPPKVLGLQACNPTAMKYHFKVRFPQNYKSRKTQDKEIQQGMFS</sequence>
<name>A0A5F8AQ01_MACMU</name>
<dbReference type="Ensembl" id="ENSMMUT00000099050.1">
    <property type="protein sequence ID" value="ENSMMUP00000078996.1"/>
    <property type="gene ID" value="ENSMMUG00000057111.1"/>
</dbReference>
<dbReference type="Proteomes" id="UP000006718">
    <property type="component" value="Chromosome 5"/>
</dbReference>
<dbReference type="InParanoid" id="A0A5F8AQ01"/>
<reference evidence="1" key="2">
    <citation type="submission" date="2019-01" db="EMBL/GenBank/DDBJ databases">
        <authorList>
            <person name="Graves T."/>
            <person name="Eichler E.E."/>
            <person name="Wilson R.K."/>
        </authorList>
    </citation>
    <scope>NUCLEOTIDE SEQUENCE [LARGE SCALE GENOMIC DNA]</scope>
    <source>
        <strain evidence="1">17573</strain>
    </source>
</reference>
<protein>
    <submittedName>
        <fullName evidence="1">Uncharacterized protein</fullName>
    </submittedName>
</protein>
<organism evidence="1 2">
    <name type="scientific">Macaca mulatta</name>
    <name type="common">Rhesus macaque</name>
    <dbReference type="NCBI Taxonomy" id="9544"/>
    <lineage>
        <taxon>Eukaryota</taxon>
        <taxon>Metazoa</taxon>
        <taxon>Chordata</taxon>
        <taxon>Craniata</taxon>
        <taxon>Vertebrata</taxon>
        <taxon>Euteleostomi</taxon>
        <taxon>Mammalia</taxon>
        <taxon>Eutheria</taxon>
        <taxon>Euarchontoglires</taxon>
        <taxon>Primates</taxon>
        <taxon>Haplorrhini</taxon>
        <taxon>Catarrhini</taxon>
        <taxon>Cercopithecidae</taxon>
        <taxon>Cercopithecinae</taxon>
        <taxon>Macaca</taxon>
    </lineage>
</organism>
<dbReference type="PANTHER" id="PTHR46254:SF7">
    <property type="entry name" value="PI4-KINASE N-TERMINAL DOMAIN-CONTAINING PROTEIN"/>
    <property type="match status" value="1"/>
</dbReference>
<evidence type="ECO:0000313" key="1">
    <source>
        <dbReference type="Ensembl" id="ENSMMUP00000078996.1"/>
    </source>
</evidence>
<dbReference type="VEuPathDB" id="HostDB:ENSMMUG00000057111"/>
<accession>A0A5F8AQ01</accession>
<reference evidence="2" key="1">
    <citation type="journal article" date="2007" name="Science">
        <title>Evolutionary and biomedical insights from the rhesus macaque genome.</title>
        <authorList>
            <person name="Gibbs R.A."/>
            <person name="Rogers J."/>
            <person name="Katze M.G."/>
            <person name="Bumgarner R."/>
            <person name="Weinstock G.M."/>
            <person name="Mardis E.R."/>
            <person name="Remington K.A."/>
            <person name="Strausberg R.L."/>
            <person name="Venter J.C."/>
            <person name="Wilson R.K."/>
            <person name="Batzer M.A."/>
            <person name="Bustamante C.D."/>
            <person name="Eichler E.E."/>
            <person name="Hahn M.W."/>
            <person name="Hardison R.C."/>
            <person name="Makova K.D."/>
            <person name="Miller W."/>
            <person name="Milosavljevic A."/>
            <person name="Palermo R.E."/>
            <person name="Siepel A."/>
            <person name="Sikela J.M."/>
            <person name="Attaway T."/>
            <person name="Bell S."/>
            <person name="Bernard K.E."/>
            <person name="Buhay C.J."/>
            <person name="Chandrabose M.N."/>
            <person name="Dao M."/>
            <person name="Davis C."/>
            <person name="Delehaunty K.D."/>
            <person name="Ding Y."/>
            <person name="Dinh H.H."/>
            <person name="Dugan-Rocha S."/>
            <person name="Fulton L.A."/>
            <person name="Gabisi R.A."/>
            <person name="Garner T.T."/>
            <person name="Godfrey J."/>
            <person name="Hawes A.C."/>
            <person name="Hernandez J."/>
            <person name="Hines S."/>
            <person name="Holder M."/>
            <person name="Hume J."/>
            <person name="Jhangiani S.N."/>
            <person name="Joshi V."/>
            <person name="Khan Z.M."/>
            <person name="Kirkness E.F."/>
            <person name="Cree A."/>
            <person name="Fowler R.G."/>
            <person name="Lee S."/>
            <person name="Lewis L.R."/>
            <person name="Li Z."/>
            <person name="Liu Y.-S."/>
            <person name="Moore S.M."/>
            <person name="Muzny D."/>
            <person name="Nazareth L.V."/>
            <person name="Ngo D.N."/>
            <person name="Okwuonu G.O."/>
            <person name="Pai G."/>
            <person name="Parker D."/>
            <person name="Paul H.A."/>
            <person name="Pfannkoch C."/>
            <person name="Pohl C.S."/>
            <person name="Rogers Y.-H.C."/>
            <person name="Ruiz S.J."/>
            <person name="Sabo A."/>
            <person name="Santibanez J."/>
            <person name="Schneider B.W."/>
            <person name="Smith S.M."/>
            <person name="Sodergren E."/>
            <person name="Svatek A.F."/>
            <person name="Utterback T.R."/>
            <person name="Vattathil S."/>
            <person name="Warren W."/>
            <person name="White C.S."/>
            <person name="Chinwalla A.T."/>
            <person name="Feng Y."/>
            <person name="Halpern A.L."/>
            <person name="Hillier L.W."/>
            <person name="Huang X."/>
            <person name="Minx P."/>
            <person name="Nelson J.O."/>
            <person name="Pepin K.H."/>
            <person name="Qin X."/>
            <person name="Sutton G.G."/>
            <person name="Venter E."/>
            <person name="Walenz B.P."/>
            <person name="Wallis J.W."/>
            <person name="Worley K.C."/>
            <person name="Yang S.-P."/>
            <person name="Jones S.M."/>
            <person name="Marra M.A."/>
            <person name="Rocchi M."/>
            <person name="Schein J.E."/>
            <person name="Baertsch R."/>
            <person name="Clarke L."/>
            <person name="Csuros M."/>
            <person name="Glasscock J."/>
            <person name="Harris R.A."/>
            <person name="Havlak P."/>
            <person name="Jackson A.R."/>
            <person name="Jiang H."/>
            <person name="Liu Y."/>
            <person name="Messina D.N."/>
            <person name="Shen Y."/>
            <person name="Song H.X.-Z."/>
            <person name="Wylie T."/>
            <person name="Zhang L."/>
            <person name="Birney E."/>
            <person name="Han K."/>
            <person name="Konkel M.K."/>
            <person name="Lee J."/>
            <person name="Smit A.F.A."/>
            <person name="Ullmer B."/>
            <person name="Wang H."/>
            <person name="Xing J."/>
            <person name="Burhans R."/>
            <person name="Cheng Z."/>
            <person name="Karro J.E."/>
            <person name="Ma J."/>
            <person name="Raney B."/>
            <person name="She X."/>
            <person name="Cox M.J."/>
            <person name="Demuth J.P."/>
            <person name="Dumas L.J."/>
            <person name="Han S.-G."/>
            <person name="Hopkins J."/>
            <person name="Karimpour-Fard A."/>
            <person name="Kim Y.H."/>
            <person name="Pollack J.R."/>
            <person name="Vinar T."/>
            <person name="Addo-Quaye C."/>
            <person name="Degenhardt J."/>
            <person name="Denby A."/>
            <person name="Hubisz M.J."/>
            <person name="Indap A."/>
            <person name="Kosiol C."/>
            <person name="Lahn B.T."/>
            <person name="Lawson H.A."/>
            <person name="Marklein A."/>
            <person name="Nielsen R."/>
            <person name="Vallender E.J."/>
            <person name="Clark A.G."/>
            <person name="Ferguson B."/>
            <person name="Hernandez R.D."/>
            <person name="Hirani K."/>
            <person name="Kehrer-Sawatzki H."/>
            <person name="Kolb J."/>
            <person name="Patil S."/>
            <person name="Pu L.-L."/>
            <person name="Ren Y."/>
            <person name="Smith D.G."/>
            <person name="Wheeler D.A."/>
            <person name="Schenck I."/>
            <person name="Ball E.V."/>
            <person name="Chen R."/>
            <person name="Cooper D.N."/>
            <person name="Giardine B."/>
            <person name="Hsu F."/>
            <person name="Kent W.J."/>
            <person name="Lesk A."/>
            <person name="Nelson D.L."/>
            <person name="O'brien W.E."/>
            <person name="Pruefer K."/>
            <person name="Stenson P.D."/>
            <person name="Wallace J.C."/>
            <person name="Ke H."/>
            <person name="Liu X.-M."/>
            <person name="Wang P."/>
            <person name="Xiang A.P."/>
            <person name="Yang F."/>
            <person name="Barber G.P."/>
            <person name="Haussler D."/>
            <person name="Karolchik D."/>
            <person name="Kern A.D."/>
            <person name="Kuhn R.M."/>
            <person name="Smith K.E."/>
            <person name="Zwieg A.S."/>
        </authorList>
    </citation>
    <scope>NUCLEOTIDE SEQUENCE [LARGE SCALE GENOMIC DNA]</scope>
    <source>
        <strain evidence="2">17573</strain>
    </source>
</reference>
<dbReference type="GeneTree" id="ENSGT00940000161627"/>
<dbReference type="PANTHER" id="PTHR46254">
    <property type="entry name" value="PROTEIN GVQW1-RELATED"/>
    <property type="match status" value="1"/>
</dbReference>
<dbReference type="AlphaFoldDB" id="A0A5F8AQ01"/>
<dbReference type="Bgee" id="ENSMMUG00000057111">
    <property type="expression patterns" value="Expressed in liver and 11 other cell types or tissues"/>
</dbReference>